<keyword evidence="1" id="KW-1133">Transmembrane helix</keyword>
<evidence type="ECO:0000313" key="2">
    <source>
        <dbReference type="EMBL" id="MCW3477841.1"/>
    </source>
</evidence>
<dbReference type="Proteomes" id="UP001165679">
    <property type="component" value="Unassembled WGS sequence"/>
</dbReference>
<dbReference type="EMBL" id="JAPDNT010000057">
    <property type="protein sequence ID" value="MCW3477841.1"/>
    <property type="molecule type" value="Genomic_DNA"/>
</dbReference>
<evidence type="ECO:0000256" key="1">
    <source>
        <dbReference type="SAM" id="Phobius"/>
    </source>
</evidence>
<keyword evidence="3" id="KW-1185">Reference proteome</keyword>
<dbReference type="AlphaFoldDB" id="A0AA42CI07"/>
<reference evidence="2" key="2">
    <citation type="submission" date="2022-10" db="EMBL/GenBank/DDBJ databases">
        <authorList>
            <person name="Trinh H.N."/>
        </authorList>
    </citation>
    <scope>NUCLEOTIDE SEQUENCE</scope>
    <source>
        <strain evidence="2">RN2-1</strain>
    </source>
</reference>
<protein>
    <submittedName>
        <fullName evidence="2">Uncharacterized protein</fullName>
    </submittedName>
</protein>
<keyword evidence="1" id="KW-0472">Membrane</keyword>
<dbReference type="RefSeq" id="WP_264716815.1">
    <property type="nucleotide sequence ID" value="NZ_JAPDNT010000057.1"/>
</dbReference>
<sequence length="58" mass="6464">MVTFILVVLNIVTACLSFRTAERRGRSVKAWMWLGILFGPFALLTVALLPSIRKEGTV</sequence>
<proteinExistence type="predicted"/>
<gene>
    <name evidence="2" type="ORF">OL599_25155</name>
</gene>
<evidence type="ECO:0000313" key="3">
    <source>
        <dbReference type="Proteomes" id="UP001165679"/>
    </source>
</evidence>
<keyword evidence="1" id="KW-0812">Transmembrane</keyword>
<organism evidence="2 3">
    <name type="scientific">Limobrevibacterium gyesilva</name>
    <dbReference type="NCBI Taxonomy" id="2991712"/>
    <lineage>
        <taxon>Bacteria</taxon>
        <taxon>Pseudomonadati</taxon>
        <taxon>Pseudomonadota</taxon>
        <taxon>Alphaproteobacteria</taxon>
        <taxon>Acetobacterales</taxon>
        <taxon>Acetobacteraceae</taxon>
        <taxon>Limobrevibacterium</taxon>
    </lineage>
</organism>
<accession>A0AA42CI07</accession>
<feature type="transmembrane region" description="Helical" evidence="1">
    <location>
        <begin position="30"/>
        <end position="49"/>
    </location>
</feature>
<name>A0AA42CI07_9PROT</name>
<comment type="caution">
    <text evidence="2">The sequence shown here is derived from an EMBL/GenBank/DDBJ whole genome shotgun (WGS) entry which is preliminary data.</text>
</comment>
<reference evidence="2" key="1">
    <citation type="submission" date="2022-09" db="EMBL/GenBank/DDBJ databases">
        <title>Rhodovastum sp. nov. RN2-1 isolated from soil in Seongnam, South Korea.</title>
        <authorList>
            <person name="Le N.T."/>
        </authorList>
    </citation>
    <scope>NUCLEOTIDE SEQUENCE</scope>
    <source>
        <strain evidence="2">RN2-1</strain>
    </source>
</reference>